<feature type="domain" description="Transposase Tnp1/En/Spm-like" evidence="1">
    <location>
        <begin position="53"/>
        <end position="109"/>
    </location>
</feature>
<evidence type="ECO:0000313" key="2">
    <source>
        <dbReference type="EMBL" id="KAF4376143.1"/>
    </source>
</evidence>
<name>A0A7J6FZG7_CANSA</name>
<organism evidence="2 3">
    <name type="scientific">Cannabis sativa</name>
    <name type="common">Hemp</name>
    <name type="synonym">Marijuana</name>
    <dbReference type="NCBI Taxonomy" id="3483"/>
    <lineage>
        <taxon>Eukaryota</taxon>
        <taxon>Viridiplantae</taxon>
        <taxon>Streptophyta</taxon>
        <taxon>Embryophyta</taxon>
        <taxon>Tracheophyta</taxon>
        <taxon>Spermatophyta</taxon>
        <taxon>Magnoliopsida</taxon>
        <taxon>eudicotyledons</taxon>
        <taxon>Gunneridae</taxon>
        <taxon>Pentapetalae</taxon>
        <taxon>rosids</taxon>
        <taxon>fabids</taxon>
        <taxon>Rosales</taxon>
        <taxon>Cannabaceae</taxon>
        <taxon>Cannabis</taxon>
    </lineage>
</organism>
<keyword evidence="3" id="KW-1185">Reference proteome</keyword>
<comment type="caution">
    <text evidence="2">The sequence shown here is derived from an EMBL/GenBank/DDBJ whole genome shotgun (WGS) entry which is preliminary data.</text>
</comment>
<dbReference type="Pfam" id="PF03017">
    <property type="entry name" value="Transposase_23"/>
    <property type="match status" value="1"/>
</dbReference>
<evidence type="ECO:0000313" key="3">
    <source>
        <dbReference type="Proteomes" id="UP000583929"/>
    </source>
</evidence>
<dbReference type="Proteomes" id="UP000583929">
    <property type="component" value="Unassembled WGS sequence"/>
</dbReference>
<sequence>MAMAHLHFRCRLYIIDTNVNTALAKETRSQWFSSSQYDTLIIEVGELVNIKSVTSEPETIAIGIVCSNDPSKEVGGKKIGSSFFEVIVKVSIKPDEQLIKPYGLFKTIGQVVGTSIAWPTAFLFHLQPICYMTEDMDRELGSLIEPVTEIDINSSSDCLGKFLRSIDITKAFESGIYQR</sequence>
<dbReference type="AlphaFoldDB" id="A0A7J6FZG7"/>
<proteinExistence type="predicted"/>
<evidence type="ECO:0000259" key="1">
    <source>
        <dbReference type="Pfam" id="PF03017"/>
    </source>
</evidence>
<protein>
    <recommendedName>
        <fullName evidence="1">Transposase Tnp1/En/Spm-like domain-containing protein</fullName>
    </recommendedName>
</protein>
<dbReference type="InterPro" id="IPR004264">
    <property type="entry name" value="Transposase_23"/>
</dbReference>
<dbReference type="EMBL" id="JAATIQ010000156">
    <property type="protein sequence ID" value="KAF4376143.1"/>
    <property type="molecule type" value="Genomic_DNA"/>
</dbReference>
<gene>
    <name evidence="2" type="ORF">G4B88_004947</name>
</gene>
<reference evidence="2 3" key="1">
    <citation type="journal article" date="2020" name="bioRxiv">
        <title>Sequence and annotation of 42 cannabis genomes reveals extensive copy number variation in cannabinoid synthesis and pathogen resistance genes.</title>
        <authorList>
            <person name="Mckernan K.J."/>
            <person name="Helbert Y."/>
            <person name="Kane L.T."/>
            <person name="Ebling H."/>
            <person name="Zhang L."/>
            <person name="Liu B."/>
            <person name="Eaton Z."/>
            <person name="Mclaughlin S."/>
            <person name="Kingan S."/>
            <person name="Baybayan P."/>
            <person name="Concepcion G."/>
            <person name="Jordan M."/>
            <person name="Riva A."/>
            <person name="Barbazuk W."/>
            <person name="Harkins T."/>
        </authorList>
    </citation>
    <scope>NUCLEOTIDE SEQUENCE [LARGE SCALE GENOMIC DNA]</scope>
    <source>
        <strain evidence="3">cv. Jamaican Lion 4</strain>
        <tissue evidence="2">Leaf</tissue>
    </source>
</reference>
<accession>A0A7J6FZG7</accession>